<feature type="transmembrane region" description="Helical" evidence="2">
    <location>
        <begin position="102"/>
        <end position="126"/>
    </location>
</feature>
<evidence type="ECO:0000256" key="1">
    <source>
        <dbReference type="SAM" id="MobiDB-lite"/>
    </source>
</evidence>
<feature type="compositionally biased region" description="Low complexity" evidence="1">
    <location>
        <begin position="158"/>
        <end position="174"/>
    </location>
</feature>
<keyword evidence="2" id="KW-0812">Transmembrane</keyword>
<sequence>MLIEDLPSEEEHVYEKEMHKISSISSLDSLDQEVYCYSDECQSDDLDKLSMCLSEVSEKQEVKKAPVIYEIINSQLALWTLVFSFLYSYAWKQHRKKFLMSMVFVVPTVMIVLCTISSLLTVIVILGRIFSTPIKIDDMLKFGHNEEDDQAYPRRRSLSGTSCRSSLSGRSSSTDELLPKPFCRKHSMSNGSLNQLTFGSQNFGSNGAISGISSGSSNGSTNRSPTYLTNGRKFSYNSYTPIETHDETANTPKSAI</sequence>
<dbReference type="Proteomes" id="UP000887540">
    <property type="component" value="Unplaced"/>
</dbReference>
<evidence type="ECO:0000313" key="3">
    <source>
        <dbReference type="Proteomes" id="UP000887540"/>
    </source>
</evidence>
<dbReference type="AlphaFoldDB" id="A0A914CF08"/>
<proteinExistence type="predicted"/>
<protein>
    <submittedName>
        <fullName evidence="4">Uncharacterized protein</fullName>
    </submittedName>
</protein>
<keyword evidence="2" id="KW-0472">Membrane</keyword>
<feature type="region of interest" description="Disordered" evidence="1">
    <location>
        <begin position="151"/>
        <end position="179"/>
    </location>
</feature>
<dbReference type="WBParaSite" id="ACRNAN_scaffold10050.g10941.t1">
    <property type="protein sequence ID" value="ACRNAN_scaffold10050.g10941.t1"/>
    <property type="gene ID" value="ACRNAN_scaffold10050.g10941"/>
</dbReference>
<reference evidence="4" key="1">
    <citation type="submission" date="2022-11" db="UniProtKB">
        <authorList>
            <consortium name="WormBaseParasite"/>
        </authorList>
    </citation>
    <scope>IDENTIFICATION</scope>
</reference>
<feature type="region of interest" description="Disordered" evidence="1">
    <location>
        <begin position="212"/>
        <end position="233"/>
    </location>
</feature>
<accession>A0A914CF08</accession>
<name>A0A914CF08_9BILA</name>
<evidence type="ECO:0000313" key="4">
    <source>
        <dbReference type="WBParaSite" id="ACRNAN_scaffold10050.g10941.t1"/>
    </source>
</evidence>
<evidence type="ECO:0000256" key="2">
    <source>
        <dbReference type="SAM" id="Phobius"/>
    </source>
</evidence>
<keyword evidence="3" id="KW-1185">Reference proteome</keyword>
<organism evidence="3 4">
    <name type="scientific">Acrobeloides nanus</name>
    <dbReference type="NCBI Taxonomy" id="290746"/>
    <lineage>
        <taxon>Eukaryota</taxon>
        <taxon>Metazoa</taxon>
        <taxon>Ecdysozoa</taxon>
        <taxon>Nematoda</taxon>
        <taxon>Chromadorea</taxon>
        <taxon>Rhabditida</taxon>
        <taxon>Tylenchina</taxon>
        <taxon>Cephalobomorpha</taxon>
        <taxon>Cephaloboidea</taxon>
        <taxon>Cephalobidae</taxon>
        <taxon>Acrobeloides</taxon>
    </lineage>
</organism>
<keyword evidence="2" id="KW-1133">Transmembrane helix</keyword>
<feature type="transmembrane region" description="Helical" evidence="2">
    <location>
        <begin position="67"/>
        <end position="90"/>
    </location>
</feature>